<evidence type="ECO:0000313" key="2">
    <source>
        <dbReference type="EMBL" id="MFC3199692.1"/>
    </source>
</evidence>
<feature type="compositionally biased region" description="Basic and acidic residues" evidence="1">
    <location>
        <begin position="21"/>
        <end position="32"/>
    </location>
</feature>
<accession>A0ABV7JWQ1</accession>
<organism evidence="2 3">
    <name type="scientific">Parapedobacter deserti</name>
    <dbReference type="NCBI Taxonomy" id="1912957"/>
    <lineage>
        <taxon>Bacteria</taxon>
        <taxon>Pseudomonadati</taxon>
        <taxon>Bacteroidota</taxon>
        <taxon>Sphingobacteriia</taxon>
        <taxon>Sphingobacteriales</taxon>
        <taxon>Sphingobacteriaceae</taxon>
        <taxon>Parapedobacter</taxon>
    </lineage>
</organism>
<dbReference type="Proteomes" id="UP001595526">
    <property type="component" value="Unassembled WGS sequence"/>
</dbReference>
<evidence type="ECO:0000313" key="3">
    <source>
        <dbReference type="Proteomes" id="UP001595526"/>
    </source>
</evidence>
<keyword evidence="3" id="KW-1185">Reference proteome</keyword>
<protein>
    <recommendedName>
        <fullName evidence="4">Lipoprotein</fullName>
    </recommendedName>
</protein>
<sequence length="59" mass="6567">MKKIFFALMGAFIVSCTHTPPRGDDPVRRDSTGDPIDPMDTTLNRLDPDSVTDTPEVEF</sequence>
<reference evidence="3" key="1">
    <citation type="journal article" date="2019" name="Int. J. Syst. Evol. Microbiol.">
        <title>The Global Catalogue of Microorganisms (GCM) 10K type strain sequencing project: providing services to taxonomists for standard genome sequencing and annotation.</title>
        <authorList>
            <consortium name="The Broad Institute Genomics Platform"/>
            <consortium name="The Broad Institute Genome Sequencing Center for Infectious Disease"/>
            <person name="Wu L."/>
            <person name="Ma J."/>
        </authorList>
    </citation>
    <scope>NUCLEOTIDE SEQUENCE [LARGE SCALE GENOMIC DNA]</scope>
    <source>
        <strain evidence="3">KCTC 52416</strain>
    </source>
</reference>
<gene>
    <name evidence="2" type="ORF">ACFOET_18890</name>
</gene>
<proteinExistence type="predicted"/>
<dbReference type="EMBL" id="JBHRTA010000059">
    <property type="protein sequence ID" value="MFC3199692.1"/>
    <property type="molecule type" value="Genomic_DNA"/>
</dbReference>
<evidence type="ECO:0008006" key="4">
    <source>
        <dbReference type="Google" id="ProtNLM"/>
    </source>
</evidence>
<name>A0ABV7JWQ1_9SPHI</name>
<dbReference type="RefSeq" id="WP_379025559.1">
    <property type="nucleotide sequence ID" value="NZ_JBHRTA010000059.1"/>
</dbReference>
<feature type="region of interest" description="Disordered" evidence="1">
    <location>
        <begin position="17"/>
        <end position="59"/>
    </location>
</feature>
<evidence type="ECO:0000256" key="1">
    <source>
        <dbReference type="SAM" id="MobiDB-lite"/>
    </source>
</evidence>
<dbReference type="PROSITE" id="PS51257">
    <property type="entry name" value="PROKAR_LIPOPROTEIN"/>
    <property type="match status" value="1"/>
</dbReference>
<comment type="caution">
    <text evidence="2">The sequence shown here is derived from an EMBL/GenBank/DDBJ whole genome shotgun (WGS) entry which is preliminary data.</text>
</comment>